<keyword evidence="2" id="KW-1185">Reference proteome</keyword>
<protein>
    <submittedName>
        <fullName evidence="1">Uncharacterized protein</fullName>
    </submittedName>
</protein>
<dbReference type="Proteomes" id="UP001239111">
    <property type="component" value="Chromosome 2"/>
</dbReference>
<accession>A0ACC2P072</accession>
<comment type="caution">
    <text evidence="1">The sequence shown here is derived from an EMBL/GenBank/DDBJ whole genome shotgun (WGS) entry which is preliminary data.</text>
</comment>
<reference evidence="1" key="1">
    <citation type="submission" date="2023-04" db="EMBL/GenBank/DDBJ databases">
        <title>A chromosome-level genome assembly of the parasitoid wasp Eretmocerus hayati.</title>
        <authorList>
            <person name="Zhong Y."/>
            <person name="Liu S."/>
            <person name="Liu Y."/>
        </authorList>
    </citation>
    <scope>NUCLEOTIDE SEQUENCE</scope>
    <source>
        <strain evidence="1">ZJU_SS_LIU_2023</strain>
    </source>
</reference>
<organism evidence="1 2">
    <name type="scientific">Eretmocerus hayati</name>
    <dbReference type="NCBI Taxonomy" id="131215"/>
    <lineage>
        <taxon>Eukaryota</taxon>
        <taxon>Metazoa</taxon>
        <taxon>Ecdysozoa</taxon>
        <taxon>Arthropoda</taxon>
        <taxon>Hexapoda</taxon>
        <taxon>Insecta</taxon>
        <taxon>Pterygota</taxon>
        <taxon>Neoptera</taxon>
        <taxon>Endopterygota</taxon>
        <taxon>Hymenoptera</taxon>
        <taxon>Apocrita</taxon>
        <taxon>Proctotrupomorpha</taxon>
        <taxon>Chalcidoidea</taxon>
        <taxon>Aphelinidae</taxon>
        <taxon>Aphelininae</taxon>
        <taxon>Eretmocerus</taxon>
    </lineage>
</organism>
<name>A0ACC2P072_9HYME</name>
<evidence type="ECO:0000313" key="1">
    <source>
        <dbReference type="EMBL" id="KAJ8675195.1"/>
    </source>
</evidence>
<dbReference type="EMBL" id="CM056742">
    <property type="protein sequence ID" value="KAJ8675195.1"/>
    <property type="molecule type" value="Genomic_DNA"/>
</dbReference>
<evidence type="ECO:0000313" key="2">
    <source>
        <dbReference type="Proteomes" id="UP001239111"/>
    </source>
</evidence>
<proteinExistence type="predicted"/>
<gene>
    <name evidence="1" type="ORF">QAD02_010981</name>
</gene>
<sequence length="200" mass="23400">MDFVSTRATLGKRNAEKLHEVTVYEAHKKKKNPNKIHFKKENVSKDRDDIFDEGLDDGTENNEQPIDDRRKQELEMKKFRYDIIKFGMSGLEKQKARQAKVALAISLGAKPPKNKKKNYKRLIEQRKMEKVREKKKDKFVSGYDSSQITLTKHKNKAKTKSKDTKDKNDILGVYGKVTKDKKTKVNAKDRNKKNFKRSKK</sequence>